<dbReference type="GO" id="GO:0004672">
    <property type="term" value="F:protein kinase activity"/>
    <property type="evidence" value="ECO:0007669"/>
    <property type="project" value="UniProtKB-ARBA"/>
</dbReference>
<dbReference type="EMBL" id="JANUBB010000006">
    <property type="protein sequence ID" value="MCS3951860.1"/>
    <property type="molecule type" value="Genomic_DNA"/>
</dbReference>
<protein>
    <submittedName>
        <fullName evidence="4">HPt (Histidine-containing phosphotransfer) domain-containing protein</fullName>
    </submittedName>
</protein>
<name>A0A840DFU6_9BACT</name>
<evidence type="ECO:0000256" key="2">
    <source>
        <dbReference type="SAM" id="Coils"/>
    </source>
</evidence>
<dbReference type="EMBL" id="JANUBF010000004">
    <property type="protein sequence ID" value="MCS4035803.1"/>
    <property type="molecule type" value="Genomic_DNA"/>
</dbReference>
<dbReference type="Proteomes" id="UP001155010">
    <property type="component" value="Unassembled WGS sequence"/>
</dbReference>
<dbReference type="Gene3D" id="1.20.120.160">
    <property type="entry name" value="HPT domain"/>
    <property type="match status" value="1"/>
</dbReference>
<dbReference type="InterPro" id="IPR036641">
    <property type="entry name" value="HPT_dom_sf"/>
</dbReference>
<dbReference type="AlphaFoldDB" id="A0A840DFU6"/>
<dbReference type="RefSeq" id="WP_011405144.1">
    <property type="nucleotide sequence ID" value="NZ_CALTSH010000008.1"/>
</dbReference>
<dbReference type="Pfam" id="PF01627">
    <property type="entry name" value="Hpt"/>
    <property type="match status" value="1"/>
</dbReference>
<comment type="caution">
    <text evidence="4">The sequence shown here is derived from an EMBL/GenBank/DDBJ whole genome shotgun (WGS) entry which is preliminary data.</text>
</comment>
<reference evidence="4" key="1">
    <citation type="submission" date="2022-08" db="EMBL/GenBank/DDBJ databases">
        <title>Genomic Encyclopedia of Type Strains, Phase V (KMG-V): Genome sequencing to study the core and pangenomes of soil and plant-associated prokaryotes.</title>
        <authorList>
            <person name="Whitman W."/>
        </authorList>
    </citation>
    <scope>NUCLEOTIDE SEQUENCE</scope>
    <source>
        <strain evidence="4">0</strain>
        <strain evidence="5">SP2017</strain>
        <strain evidence="6">SP3012</strain>
    </source>
</reference>
<organism evidence="4 7">
    <name type="scientific">Salinibacter ruber</name>
    <dbReference type="NCBI Taxonomy" id="146919"/>
    <lineage>
        <taxon>Bacteria</taxon>
        <taxon>Pseudomonadati</taxon>
        <taxon>Rhodothermota</taxon>
        <taxon>Rhodothermia</taxon>
        <taxon>Rhodothermales</taxon>
        <taxon>Salinibacteraceae</taxon>
        <taxon>Salinibacter</taxon>
    </lineage>
</organism>
<keyword evidence="2" id="KW-0175">Coiled coil</keyword>
<evidence type="ECO:0000313" key="6">
    <source>
        <dbReference type="EMBL" id="MCS4035803.1"/>
    </source>
</evidence>
<dbReference type="Proteomes" id="UP001155027">
    <property type="component" value="Unassembled WGS sequence"/>
</dbReference>
<gene>
    <name evidence="4" type="ORF">GGP71_001043</name>
    <name evidence="5" type="ORF">GGP83_001812</name>
    <name evidence="6" type="ORF">GGQ01_000852</name>
</gene>
<evidence type="ECO:0000256" key="1">
    <source>
        <dbReference type="PROSITE-ProRule" id="PRU00110"/>
    </source>
</evidence>
<evidence type="ECO:0000313" key="7">
    <source>
        <dbReference type="Proteomes" id="UP001155027"/>
    </source>
</evidence>
<feature type="domain" description="HPt" evidence="3">
    <location>
        <begin position="18"/>
        <end position="111"/>
    </location>
</feature>
<feature type="modified residue" description="Phosphohistidine" evidence="1">
    <location>
        <position position="57"/>
    </location>
</feature>
<dbReference type="PROSITE" id="PS50894">
    <property type="entry name" value="HPT"/>
    <property type="match status" value="1"/>
</dbReference>
<dbReference type="SUPFAM" id="SSF47226">
    <property type="entry name" value="Histidine-containing phosphotransfer domain, HPT domain"/>
    <property type="match status" value="1"/>
</dbReference>
<keyword evidence="1" id="KW-0597">Phosphoprotein</keyword>
<dbReference type="GO" id="GO:0000160">
    <property type="term" value="P:phosphorelay signal transduction system"/>
    <property type="evidence" value="ECO:0007669"/>
    <property type="project" value="InterPro"/>
</dbReference>
<accession>A0A840DFU6</accession>
<dbReference type="Proteomes" id="UP001155040">
    <property type="component" value="Unassembled WGS sequence"/>
</dbReference>
<feature type="coiled-coil region" evidence="2">
    <location>
        <begin position="87"/>
        <end position="121"/>
    </location>
</feature>
<dbReference type="CDD" id="cd00088">
    <property type="entry name" value="HPT"/>
    <property type="match status" value="1"/>
</dbReference>
<evidence type="ECO:0000259" key="3">
    <source>
        <dbReference type="PROSITE" id="PS50894"/>
    </source>
</evidence>
<dbReference type="SMART" id="SM00073">
    <property type="entry name" value="HPT"/>
    <property type="match status" value="1"/>
</dbReference>
<evidence type="ECO:0000313" key="4">
    <source>
        <dbReference type="EMBL" id="MCS3677127.1"/>
    </source>
</evidence>
<dbReference type="EMBL" id="JANUAU010000003">
    <property type="protein sequence ID" value="MCS3677127.1"/>
    <property type="molecule type" value="Genomic_DNA"/>
</dbReference>
<proteinExistence type="predicted"/>
<sequence>MATPAVDRDALVELLDGNPDVIATLIDSFLDDCSDYMDAIRNAVESEDAEALEREAHGLKGATGSLRASPSSEAAQTLEEMAHAGDFADAEAALETLEAEIDRLKDELRALRTACQEAAGRVD</sequence>
<evidence type="ECO:0000313" key="5">
    <source>
        <dbReference type="EMBL" id="MCS3951860.1"/>
    </source>
</evidence>
<dbReference type="InterPro" id="IPR008207">
    <property type="entry name" value="Sig_transdc_His_kin_Hpt_dom"/>
</dbReference>